<organism evidence="1 2">
    <name type="scientific">Cellulosilyticum lentocellum (strain ATCC 49066 / DSM 5427 / NCIMB 11756 / RHM5)</name>
    <name type="common">Clostridium lentocellum</name>
    <dbReference type="NCBI Taxonomy" id="642492"/>
    <lineage>
        <taxon>Bacteria</taxon>
        <taxon>Bacillati</taxon>
        <taxon>Bacillota</taxon>
        <taxon>Clostridia</taxon>
        <taxon>Lachnospirales</taxon>
        <taxon>Cellulosilyticaceae</taxon>
        <taxon>Cellulosilyticum</taxon>
    </lineage>
</organism>
<name>F2JPT2_CELLD</name>
<evidence type="ECO:0000313" key="2">
    <source>
        <dbReference type="Proteomes" id="UP000008467"/>
    </source>
</evidence>
<dbReference type="RefSeq" id="WP_013657036.1">
    <property type="nucleotide sequence ID" value="NC_015275.1"/>
</dbReference>
<evidence type="ECO:0008006" key="3">
    <source>
        <dbReference type="Google" id="ProtNLM"/>
    </source>
</evidence>
<proteinExistence type="predicted"/>
<dbReference type="eggNOG" id="COG3183">
    <property type="taxonomic scope" value="Bacteria"/>
</dbReference>
<evidence type="ECO:0000313" key="1">
    <source>
        <dbReference type="EMBL" id="ADZ83742.1"/>
    </source>
</evidence>
<dbReference type="EMBL" id="CP002582">
    <property type="protein sequence ID" value="ADZ83742.1"/>
    <property type="molecule type" value="Genomic_DNA"/>
</dbReference>
<sequence length="462" mass="53737">MAQLDSEQLKKAFHQEMIALYKRMTKELRYKSPRLMDLINKYGGYEAAVKYITTENNVQDFAVLWENERLDLSVEALITNNRYRQLFMEEIVKYCDRKLEEYSYAPNKIEEEIEEEPITFYEEEPLFTKNGILTTLAEENQEENTGETLESPYMLYSEGIAITQAMWEEVLQNTQLISQKNLDLLLRIYLMGDAVTPEELSKEEGYLATYPYNEVVAAMAKRIKAYLKIEAPISIEGKPLWWHILFVGGVKDNSCFEWSLRSDLRMAIKQMIEEGKFQVEQLTVHTHKSLLDIKEKALKVPEKLEEDNDLSDFDRLFEAIMMPKAKSEPPVTQEDLIQKSKMNTPKEELPQAATPIAIIKEDEKEMEEDKTKQLTKEQIKAECISYYGAVCDICGFDYGYTYGEAYEMAIEVHNIKDESHEEILPNTHPIEDLVPICHNCHHVLHSHQPALTIEKMRQMVKA</sequence>
<keyword evidence="2" id="KW-1185">Reference proteome</keyword>
<accession>F2JPT2</accession>
<dbReference type="STRING" id="642492.Clole_2028"/>
<dbReference type="HOGENOM" id="CLU_591469_0_0_9"/>
<reference evidence="1 2" key="1">
    <citation type="journal article" date="2011" name="J. Bacteriol.">
        <title>Complete genome sequence of the cellulose-degrading bacterium Cellulosilyticum lentocellum.</title>
        <authorList>
            <consortium name="US DOE Joint Genome Institute"/>
            <person name="Miller D.A."/>
            <person name="Suen G."/>
            <person name="Bruce D."/>
            <person name="Copeland A."/>
            <person name="Cheng J.F."/>
            <person name="Detter C."/>
            <person name="Goodwin L.A."/>
            <person name="Han C.S."/>
            <person name="Hauser L.J."/>
            <person name="Land M.L."/>
            <person name="Lapidus A."/>
            <person name="Lucas S."/>
            <person name="Meincke L."/>
            <person name="Pitluck S."/>
            <person name="Tapia R."/>
            <person name="Teshima H."/>
            <person name="Woyke T."/>
            <person name="Fox B.G."/>
            <person name="Angert E.R."/>
            <person name="Currie C.R."/>
        </authorList>
    </citation>
    <scope>NUCLEOTIDE SEQUENCE [LARGE SCALE GENOMIC DNA]</scope>
    <source>
        <strain evidence="2">ATCC 49066 / DSM 5427 / NCIMB 11756 / RHM5</strain>
    </source>
</reference>
<dbReference type="Proteomes" id="UP000008467">
    <property type="component" value="Chromosome"/>
</dbReference>
<protein>
    <recommendedName>
        <fullName evidence="3">HNH endonuclease</fullName>
    </recommendedName>
</protein>
<gene>
    <name evidence="1" type="ordered locus">Clole_2028</name>
</gene>
<dbReference type="AlphaFoldDB" id="F2JPT2"/>
<dbReference type="KEGG" id="cle:Clole_2028"/>